<evidence type="ECO:0000313" key="2">
    <source>
        <dbReference type="Proteomes" id="UP001177260"/>
    </source>
</evidence>
<accession>A0ACC3BB32</accession>
<name>A0ACC3BB32_9EURO</name>
<reference evidence="1 2" key="1">
    <citation type="journal article" date="2023" name="ACS Omega">
        <title>Identification of the Neoaspergillic Acid Biosynthesis Gene Cluster by Establishing an In Vitro CRISPR-Ribonucleoprotein Genetic System in Aspergillus melleus.</title>
        <authorList>
            <person name="Yuan B."/>
            <person name="Grau M.F."/>
            <person name="Murata R.M."/>
            <person name="Torok T."/>
            <person name="Venkateswaran K."/>
            <person name="Stajich J.E."/>
            <person name="Wang C.C.C."/>
        </authorList>
    </citation>
    <scope>NUCLEOTIDE SEQUENCE [LARGE SCALE GENOMIC DNA]</scope>
    <source>
        <strain evidence="1 2">IMV 1140</strain>
    </source>
</reference>
<keyword evidence="1" id="KW-0326">Glycosidase</keyword>
<keyword evidence="1" id="KW-0378">Hydrolase</keyword>
<gene>
    <name evidence="1" type="primary">MP65</name>
    <name evidence="1" type="ORF">N8T08_001039</name>
</gene>
<sequence length="353" mass="38972">MNWFLHFVTVLLLSFHVAALPSGAMHELEQRDVNQENEQPSVIVYVNEMGQTLSVETLIPTATAPVNPPTDALPSQPAPETNVPSPDVLVSPEAQERFGVTYAPFNDDSTCKTQAQVNQDMDKIARLYSFVRIYGVACDQTRKVVQAARERHIRVFTGIFDLHDFPAGIDEIIRVAAGDWSTFHTINVGNELVNKGQNSVPDVVNAVNAARHKLRSAGFQGPVVTVDTFSVLLQHPELCQASDYCAANCHAFFDANMTPDRAGAYALEQARSISAAAGGKRTVITESGWPHHGQANGRAVPSRENQGTAIITLSQSFNRRYDDLIFHSAFDDLWKQDTPESFGTEKYWGLEMR</sequence>
<evidence type="ECO:0000313" key="1">
    <source>
        <dbReference type="EMBL" id="KAK1147694.1"/>
    </source>
</evidence>
<proteinExistence type="predicted"/>
<dbReference type="EC" id="3.2.1.58" evidence="1"/>
<dbReference type="Proteomes" id="UP001177260">
    <property type="component" value="Unassembled WGS sequence"/>
</dbReference>
<organism evidence="1 2">
    <name type="scientific">Aspergillus melleus</name>
    <dbReference type="NCBI Taxonomy" id="138277"/>
    <lineage>
        <taxon>Eukaryota</taxon>
        <taxon>Fungi</taxon>
        <taxon>Dikarya</taxon>
        <taxon>Ascomycota</taxon>
        <taxon>Pezizomycotina</taxon>
        <taxon>Eurotiomycetes</taxon>
        <taxon>Eurotiomycetidae</taxon>
        <taxon>Eurotiales</taxon>
        <taxon>Aspergillaceae</taxon>
        <taxon>Aspergillus</taxon>
        <taxon>Aspergillus subgen. Circumdati</taxon>
    </lineage>
</organism>
<comment type="caution">
    <text evidence="1">The sequence shown here is derived from an EMBL/GenBank/DDBJ whole genome shotgun (WGS) entry which is preliminary data.</text>
</comment>
<keyword evidence="2" id="KW-1185">Reference proteome</keyword>
<protein>
    <submittedName>
        <fullName evidence="1">Cell surface mannoprotein mp65</fullName>
        <ecNumber evidence="1">3.2.1.58</ecNumber>
    </submittedName>
</protein>
<dbReference type="EMBL" id="JAOPJF010000011">
    <property type="protein sequence ID" value="KAK1147694.1"/>
    <property type="molecule type" value="Genomic_DNA"/>
</dbReference>